<comment type="caution">
    <text evidence="4">The sequence shown here is derived from an EMBL/GenBank/DDBJ whole genome shotgun (WGS) entry which is preliminary data.</text>
</comment>
<reference evidence="4" key="1">
    <citation type="journal article" date="2023" name="GigaByte">
        <title>Genome assembly of the bearded iris, Iris pallida Lam.</title>
        <authorList>
            <person name="Bruccoleri R.E."/>
            <person name="Oakeley E.J."/>
            <person name="Faust A.M.E."/>
            <person name="Altorfer M."/>
            <person name="Dessus-Babus S."/>
            <person name="Burckhardt D."/>
            <person name="Oertli M."/>
            <person name="Naumann U."/>
            <person name="Petersen F."/>
            <person name="Wong J."/>
        </authorList>
    </citation>
    <scope>NUCLEOTIDE SEQUENCE</scope>
    <source>
        <strain evidence="4">GSM-AAB239-AS_SAM_17_03QT</strain>
    </source>
</reference>
<proteinExistence type="predicted"/>
<dbReference type="PANTHER" id="PTHR46444:SF11">
    <property type="entry name" value="DCD DOMAIN-CONTAINING PROTEIN"/>
    <property type="match status" value="1"/>
</dbReference>
<dbReference type="EMBL" id="JANAVB010029220">
    <property type="protein sequence ID" value="KAJ6815078.1"/>
    <property type="molecule type" value="Genomic_DNA"/>
</dbReference>
<evidence type="ECO:0000259" key="3">
    <source>
        <dbReference type="PROSITE" id="PS51222"/>
    </source>
</evidence>
<dbReference type="PANTHER" id="PTHR46444">
    <property type="entry name" value="DCD (DEVELOPMENT AND CELL DEATH) DOMAIN PROTEIN-RELATED"/>
    <property type="match status" value="1"/>
</dbReference>
<keyword evidence="1" id="KW-0175">Coiled coil</keyword>
<feature type="coiled-coil region" evidence="1">
    <location>
        <begin position="93"/>
        <end position="120"/>
    </location>
</feature>
<dbReference type="Proteomes" id="UP001140949">
    <property type="component" value="Unassembled WGS sequence"/>
</dbReference>
<feature type="domain" description="DCD" evidence="3">
    <location>
        <begin position="156"/>
        <end position="283"/>
    </location>
</feature>
<dbReference type="InterPro" id="IPR013989">
    <property type="entry name" value="Dev_and_cell_death_domain"/>
</dbReference>
<organism evidence="4 5">
    <name type="scientific">Iris pallida</name>
    <name type="common">Sweet iris</name>
    <dbReference type="NCBI Taxonomy" id="29817"/>
    <lineage>
        <taxon>Eukaryota</taxon>
        <taxon>Viridiplantae</taxon>
        <taxon>Streptophyta</taxon>
        <taxon>Embryophyta</taxon>
        <taxon>Tracheophyta</taxon>
        <taxon>Spermatophyta</taxon>
        <taxon>Magnoliopsida</taxon>
        <taxon>Liliopsida</taxon>
        <taxon>Asparagales</taxon>
        <taxon>Iridaceae</taxon>
        <taxon>Iridoideae</taxon>
        <taxon>Irideae</taxon>
        <taxon>Iris</taxon>
    </lineage>
</organism>
<dbReference type="PROSITE" id="PS51222">
    <property type="entry name" value="DCD"/>
    <property type="match status" value="1"/>
</dbReference>
<reference evidence="4" key="2">
    <citation type="submission" date="2023-04" db="EMBL/GenBank/DDBJ databases">
        <authorList>
            <person name="Bruccoleri R.E."/>
            <person name="Oakeley E.J."/>
            <person name="Faust A.-M."/>
            <person name="Dessus-Babus S."/>
            <person name="Altorfer M."/>
            <person name="Burckhardt D."/>
            <person name="Oertli M."/>
            <person name="Naumann U."/>
            <person name="Petersen F."/>
            <person name="Wong J."/>
        </authorList>
    </citation>
    <scope>NUCLEOTIDE SEQUENCE</scope>
    <source>
        <strain evidence="4">GSM-AAB239-AS_SAM_17_03QT</strain>
        <tissue evidence="4">Leaf</tissue>
    </source>
</reference>
<gene>
    <name evidence="4" type="ORF">M6B38_134780</name>
</gene>
<feature type="region of interest" description="Disordered" evidence="2">
    <location>
        <begin position="43"/>
        <end position="76"/>
    </location>
</feature>
<feature type="compositionally biased region" description="Basic and acidic residues" evidence="2">
    <location>
        <begin position="131"/>
        <end position="140"/>
    </location>
</feature>
<evidence type="ECO:0000256" key="1">
    <source>
        <dbReference type="SAM" id="Coils"/>
    </source>
</evidence>
<feature type="compositionally biased region" description="Basic and acidic residues" evidence="2">
    <location>
        <begin position="294"/>
        <end position="321"/>
    </location>
</feature>
<keyword evidence="5" id="KW-1185">Reference proteome</keyword>
<evidence type="ECO:0000256" key="2">
    <source>
        <dbReference type="SAM" id="MobiDB-lite"/>
    </source>
</evidence>
<dbReference type="AlphaFoldDB" id="A0AAX6FFW2"/>
<protein>
    <recommendedName>
        <fullName evidence="3">DCD domain-containing protein</fullName>
    </recommendedName>
</protein>
<dbReference type="SMART" id="SM00767">
    <property type="entry name" value="DCD"/>
    <property type="match status" value="1"/>
</dbReference>
<accession>A0AAX6FFW2</accession>
<feature type="compositionally biased region" description="Basic and acidic residues" evidence="2">
    <location>
        <begin position="67"/>
        <end position="76"/>
    </location>
</feature>
<evidence type="ECO:0000313" key="4">
    <source>
        <dbReference type="EMBL" id="KAJ6815078.1"/>
    </source>
</evidence>
<name>A0AAX6FFW2_IRIPA</name>
<evidence type="ECO:0000313" key="5">
    <source>
        <dbReference type="Proteomes" id="UP001140949"/>
    </source>
</evidence>
<dbReference type="Pfam" id="PF10539">
    <property type="entry name" value="Dev_Cell_Death"/>
    <property type="match status" value="1"/>
</dbReference>
<feature type="region of interest" description="Disordered" evidence="2">
    <location>
        <begin position="122"/>
        <end position="150"/>
    </location>
</feature>
<feature type="region of interest" description="Disordered" evidence="2">
    <location>
        <begin position="289"/>
        <end position="328"/>
    </location>
</feature>
<sequence length="430" mass="48328">MAKLNSKEVASSDVPSVLEETIGNVVESAPIESVNMEEETMMVVGKSEEEETKENEKVGSLGTDVPEGEKVGKQEKTKEVKATEEVKADRVDVSASKRKIKRLKNRKKKAVARAAAASEKNKESFAGAVVPDEKPKEKRNNQPGASTVDKKNMKMADGMGLIFMCNAKTKKDCFHYKVLGLPASKKEMVEKVYKGMRLFLFDIDLKLLYGIYKAASPGGYNLEPKAFKSAFPSQVRFTVLNDCSPLPEEKFKAAIKENYYGRNKFNCQLSAGQVKNLCKLFKTAGKISSSRKRPREDARAEPEPSFVDRDRRRLRHERATEGRIPPRIRGNDLYSRREAYASTPRVVAVAPSLPPPSYVYDRLVDCRRDLPPSVALSDSRIMDVVGMRAREPIEYRDPYALYREPLLYREALYPPVNLPSASFAPPYPPY</sequence>